<evidence type="ECO:0000313" key="9">
    <source>
        <dbReference type="Proteomes" id="UP000030104"/>
    </source>
</evidence>
<dbReference type="STRING" id="40296.A0A0A2L016"/>
<dbReference type="Proteomes" id="UP000030104">
    <property type="component" value="Unassembled WGS sequence"/>
</dbReference>
<feature type="region of interest" description="Disordered" evidence="6">
    <location>
        <begin position="289"/>
        <end position="332"/>
    </location>
</feature>
<dbReference type="SUPFAM" id="SSF56317">
    <property type="entry name" value="Carbon-nitrogen hydrolase"/>
    <property type="match status" value="1"/>
</dbReference>
<proteinExistence type="inferred from homology"/>
<keyword evidence="9" id="KW-1185">Reference proteome</keyword>
<dbReference type="InterPro" id="IPR003010">
    <property type="entry name" value="C-N_Hydrolase"/>
</dbReference>
<keyword evidence="4" id="KW-0689">Ribosomal protein</keyword>
<evidence type="ECO:0000256" key="1">
    <source>
        <dbReference type="ARBA" id="ARBA00010613"/>
    </source>
</evidence>
<gene>
    <name evidence="8" type="ORF">PITC_085500</name>
</gene>
<dbReference type="FunFam" id="3.10.440.10:FF:000001">
    <property type="entry name" value="60S ribosomal protein L31"/>
    <property type="match status" value="1"/>
</dbReference>
<dbReference type="SMART" id="SM01380">
    <property type="entry name" value="Ribosomal_L31e"/>
    <property type="match status" value="1"/>
</dbReference>
<dbReference type="GO" id="GO:0003735">
    <property type="term" value="F:structural constituent of ribosome"/>
    <property type="evidence" value="ECO:0007669"/>
    <property type="project" value="InterPro"/>
</dbReference>
<organism evidence="8 9">
    <name type="scientific">Penicillium italicum</name>
    <name type="common">Blue mold</name>
    <dbReference type="NCBI Taxonomy" id="40296"/>
    <lineage>
        <taxon>Eukaryota</taxon>
        <taxon>Fungi</taxon>
        <taxon>Dikarya</taxon>
        <taxon>Ascomycota</taxon>
        <taxon>Pezizomycotina</taxon>
        <taxon>Eurotiomycetes</taxon>
        <taxon>Eurotiomycetidae</taxon>
        <taxon>Eurotiales</taxon>
        <taxon>Aspergillaceae</taxon>
        <taxon>Penicillium</taxon>
    </lineage>
</organism>
<dbReference type="Gene3D" id="3.60.110.10">
    <property type="entry name" value="Carbon-nitrogen hydrolase"/>
    <property type="match status" value="1"/>
</dbReference>
<reference evidence="8 9" key="1">
    <citation type="journal article" date="2015" name="Mol. Plant Microbe Interact.">
        <title>Genome, transcriptome, and functional analyses of Penicillium expansum provide new insights into secondary metabolism and pathogenicity.</title>
        <authorList>
            <person name="Ballester A.R."/>
            <person name="Marcet-Houben M."/>
            <person name="Levin E."/>
            <person name="Sela N."/>
            <person name="Selma-Lazaro C."/>
            <person name="Carmona L."/>
            <person name="Wisniewski M."/>
            <person name="Droby S."/>
            <person name="Gonzalez-Candelas L."/>
            <person name="Gabaldon T."/>
        </authorList>
    </citation>
    <scope>NUCLEOTIDE SEQUENCE [LARGE SCALE GENOMIC DNA]</scope>
    <source>
        <strain evidence="8 9">PHI-1</strain>
    </source>
</reference>
<evidence type="ECO:0000256" key="3">
    <source>
        <dbReference type="ARBA" id="ARBA00022801"/>
    </source>
</evidence>
<dbReference type="GO" id="GO:1990904">
    <property type="term" value="C:ribonucleoprotein complex"/>
    <property type="evidence" value="ECO:0007669"/>
    <property type="project" value="UniProtKB-KW"/>
</dbReference>
<comment type="caution">
    <text evidence="8">The sequence shown here is derived from an EMBL/GenBank/DDBJ whole genome shotgun (WGS) entry which is preliminary data.</text>
</comment>
<dbReference type="PhylomeDB" id="A0A0A2L016"/>
<dbReference type="OMA" id="MQSKPYA"/>
<evidence type="ECO:0000256" key="2">
    <source>
        <dbReference type="ARBA" id="ARBA00010808"/>
    </source>
</evidence>
<feature type="domain" description="CN hydrolase" evidence="7">
    <location>
        <begin position="9"/>
        <end position="264"/>
    </location>
</feature>
<dbReference type="FunFam" id="3.60.110.10:FF:000002">
    <property type="entry name" value="Nitrilase family member 2"/>
    <property type="match status" value="1"/>
</dbReference>
<dbReference type="GO" id="GO:0006528">
    <property type="term" value="P:asparagine metabolic process"/>
    <property type="evidence" value="ECO:0007669"/>
    <property type="project" value="TreeGrafter"/>
</dbReference>
<dbReference type="GO" id="GO:0005840">
    <property type="term" value="C:ribosome"/>
    <property type="evidence" value="ECO:0007669"/>
    <property type="project" value="UniProtKB-KW"/>
</dbReference>
<dbReference type="PANTHER" id="PTHR23088:SF30">
    <property type="entry name" value="OMEGA-AMIDASE NIT2"/>
    <property type="match status" value="1"/>
</dbReference>
<evidence type="ECO:0000256" key="4">
    <source>
        <dbReference type="ARBA" id="ARBA00022980"/>
    </source>
</evidence>
<dbReference type="AlphaFoldDB" id="A0A0A2L016"/>
<dbReference type="GO" id="GO:0050152">
    <property type="term" value="F:omega-amidase activity"/>
    <property type="evidence" value="ECO:0007669"/>
    <property type="project" value="TreeGrafter"/>
</dbReference>
<dbReference type="InterPro" id="IPR001110">
    <property type="entry name" value="UPF0012_CS"/>
</dbReference>
<dbReference type="PROSITE" id="PS50263">
    <property type="entry name" value="CN_HYDROLASE"/>
    <property type="match status" value="1"/>
</dbReference>
<dbReference type="GO" id="GO:0006541">
    <property type="term" value="P:glutamine metabolic process"/>
    <property type="evidence" value="ECO:0007669"/>
    <property type="project" value="TreeGrafter"/>
</dbReference>
<dbReference type="CDD" id="cd00463">
    <property type="entry name" value="Ribosomal_L31e"/>
    <property type="match status" value="1"/>
</dbReference>
<dbReference type="InterPro" id="IPR000054">
    <property type="entry name" value="Ribosomal_eL31"/>
</dbReference>
<dbReference type="PANTHER" id="PTHR23088">
    <property type="entry name" value="NITRILASE-RELATED"/>
    <property type="match status" value="1"/>
</dbReference>
<accession>A0A0A2L016</accession>
<comment type="similarity">
    <text evidence="1">Belongs to the carbon-nitrogen hydrolase superfamily. NIT1/NIT2 family.</text>
</comment>
<feature type="compositionally biased region" description="Polar residues" evidence="6">
    <location>
        <begin position="290"/>
        <end position="320"/>
    </location>
</feature>
<name>A0A0A2L016_PENIT</name>
<sequence length="450" mass="49208">MATFLKKPLKLALVQLASGADKAVNLSHARSKVLEAAKAGAGLIVLPECFNSPYGTNFFPKYAETLLPSPPTPEQSPSFHALSAIAVEANAYLVGGSIPELEPSTKKYYNTSLVFSPTGALIGTHRKTHLFDIDIPGKIQFKESAVLSPGNQLTVIDLPEYGKIALAICYDIRFPEGAMIAARQGAFLLVYPGAFNTTTGPMHWSLLARARAVDNQSYVALCSPARDLEASYHAYGHSLVADPSASILSEAEEKETIIYADLNNDAIANIRSGIPISTQRRFDLYPDLHSAQSDPAQASETTLNFTRKSTANSPSDNRSLPPTVDHPFKMSNVKTGNKRSAIADVVSREYTINLHKRCHGVSFKKRAPKAIKEIRAFAEQAMGTKDVRVDPQLNKKVWEAGIKGVPFRLRVRISRKRNDEENAKERLYSHVQAVNVKDPKGLHTTTVDDA</sequence>
<keyword evidence="3 8" id="KW-0378">Hydrolase</keyword>
<dbReference type="CDD" id="cd07572">
    <property type="entry name" value="nit"/>
    <property type="match status" value="1"/>
</dbReference>
<dbReference type="Gene3D" id="3.10.440.10">
    <property type="match status" value="1"/>
</dbReference>
<dbReference type="InterPro" id="IPR036526">
    <property type="entry name" value="C-N_Hydrolase_sf"/>
</dbReference>
<dbReference type="Pfam" id="PF00795">
    <property type="entry name" value="CN_hydrolase"/>
    <property type="match status" value="1"/>
</dbReference>
<dbReference type="InterPro" id="IPR045254">
    <property type="entry name" value="Nit1/2_C-N_Hydrolase"/>
</dbReference>
<evidence type="ECO:0000313" key="8">
    <source>
        <dbReference type="EMBL" id="KGO73412.1"/>
    </source>
</evidence>
<evidence type="ECO:0000256" key="6">
    <source>
        <dbReference type="SAM" id="MobiDB-lite"/>
    </source>
</evidence>
<dbReference type="GO" id="GO:0005739">
    <property type="term" value="C:mitochondrion"/>
    <property type="evidence" value="ECO:0007669"/>
    <property type="project" value="TreeGrafter"/>
</dbReference>
<dbReference type="HOGENOM" id="CLU_030130_7_0_1"/>
<dbReference type="Pfam" id="PF01198">
    <property type="entry name" value="Ribosomal_L31e"/>
    <property type="match status" value="1"/>
</dbReference>
<dbReference type="GO" id="GO:0006107">
    <property type="term" value="P:oxaloacetate metabolic process"/>
    <property type="evidence" value="ECO:0007669"/>
    <property type="project" value="TreeGrafter"/>
</dbReference>
<dbReference type="PROSITE" id="PS01227">
    <property type="entry name" value="UPF0012"/>
    <property type="match status" value="1"/>
</dbReference>
<evidence type="ECO:0000256" key="5">
    <source>
        <dbReference type="ARBA" id="ARBA00023274"/>
    </source>
</evidence>
<comment type="similarity">
    <text evidence="2">Belongs to the eukaryotic ribosomal protein eL31 family.</text>
</comment>
<protein>
    <submittedName>
        <fullName evidence="8">Carbon-nitrogen hydrolase</fullName>
    </submittedName>
</protein>
<dbReference type="OrthoDB" id="10250282at2759"/>
<dbReference type="SUPFAM" id="SSF54575">
    <property type="entry name" value="Ribosomal protein L31e"/>
    <property type="match status" value="1"/>
</dbReference>
<dbReference type="EMBL" id="JQGA01000827">
    <property type="protein sequence ID" value="KGO73412.1"/>
    <property type="molecule type" value="Genomic_DNA"/>
</dbReference>
<dbReference type="InterPro" id="IPR023621">
    <property type="entry name" value="Ribosomal_eL31_dom_sf"/>
</dbReference>
<evidence type="ECO:0000259" key="7">
    <source>
        <dbReference type="PROSITE" id="PS50263"/>
    </source>
</evidence>
<dbReference type="GO" id="GO:0006412">
    <property type="term" value="P:translation"/>
    <property type="evidence" value="ECO:0007669"/>
    <property type="project" value="InterPro"/>
</dbReference>
<keyword evidence="5" id="KW-0687">Ribonucleoprotein</keyword>